<dbReference type="PANTHER" id="PTHR10587">
    <property type="entry name" value="GLYCOSYL TRANSFERASE-RELATED"/>
    <property type="match status" value="1"/>
</dbReference>
<dbReference type="InterPro" id="IPR002509">
    <property type="entry name" value="NODB_dom"/>
</dbReference>
<dbReference type="Gene3D" id="3.20.20.370">
    <property type="entry name" value="Glycoside hydrolase/deacetylase"/>
    <property type="match status" value="1"/>
</dbReference>
<evidence type="ECO:0000256" key="2">
    <source>
        <dbReference type="ARBA" id="ARBA00022801"/>
    </source>
</evidence>
<dbReference type="AlphaFoldDB" id="A0A921LUT8"/>
<reference evidence="4" key="2">
    <citation type="submission" date="2021-09" db="EMBL/GenBank/DDBJ databases">
        <authorList>
            <person name="Gilroy R."/>
        </authorList>
    </citation>
    <scope>NUCLEOTIDE SEQUENCE</scope>
    <source>
        <strain evidence="4">ChiHjej13B12-9602</strain>
    </source>
</reference>
<dbReference type="CDD" id="cd10917">
    <property type="entry name" value="CE4_NodB_like_6s_7s"/>
    <property type="match status" value="1"/>
</dbReference>
<dbReference type="Pfam" id="PF01522">
    <property type="entry name" value="Polysacc_deac_1"/>
    <property type="match status" value="1"/>
</dbReference>
<name>A0A921LUT8_9ACTN</name>
<dbReference type="GO" id="GO:0046872">
    <property type="term" value="F:metal ion binding"/>
    <property type="evidence" value="ECO:0007669"/>
    <property type="project" value="UniProtKB-KW"/>
</dbReference>
<keyword evidence="2" id="KW-0378">Hydrolase</keyword>
<dbReference type="EMBL" id="DYUZ01000017">
    <property type="protein sequence ID" value="HJG37130.1"/>
    <property type="molecule type" value="Genomic_DNA"/>
</dbReference>
<dbReference type="GO" id="GO:0005975">
    <property type="term" value="P:carbohydrate metabolic process"/>
    <property type="evidence" value="ECO:0007669"/>
    <property type="project" value="InterPro"/>
</dbReference>
<protein>
    <submittedName>
        <fullName evidence="4">Polysaccharide deacetylase family protein</fullName>
    </submittedName>
</protein>
<accession>A0A921LUT8</accession>
<dbReference type="InterPro" id="IPR050248">
    <property type="entry name" value="Polysacc_deacetylase_ArnD"/>
</dbReference>
<proteinExistence type="predicted"/>
<reference evidence="4" key="1">
    <citation type="journal article" date="2021" name="PeerJ">
        <title>Extensive microbial diversity within the chicken gut microbiome revealed by metagenomics and culture.</title>
        <authorList>
            <person name="Gilroy R."/>
            <person name="Ravi A."/>
            <person name="Getino M."/>
            <person name="Pursley I."/>
            <person name="Horton D.L."/>
            <person name="Alikhan N.F."/>
            <person name="Baker D."/>
            <person name="Gharbi K."/>
            <person name="Hall N."/>
            <person name="Watson M."/>
            <person name="Adriaenssens E.M."/>
            <person name="Foster-Nyarko E."/>
            <person name="Jarju S."/>
            <person name="Secka A."/>
            <person name="Antonio M."/>
            <person name="Oren A."/>
            <person name="Chaudhuri R.R."/>
            <person name="La Ragione R."/>
            <person name="Hildebrand F."/>
            <person name="Pallen M.J."/>
        </authorList>
    </citation>
    <scope>NUCLEOTIDE SEQUENCE</scope>
    <source>
        <strain evidence="4">ChiHjej13B12-9602</strain>
    </source>
</reference>
<evidence type="ECO:0000313" key="5">
    <source>
        <dbReference type="Proteomes" id="UP000753256"/>
    </source>
</evidence>
<dbReference type="InterPro" id="IPR011330">
    <property type="entry name" value="Glyco_hydro/deAcase_b/a-brl"/>
</dbReference>
<dbReference type="Proteomes" id="UP000753256">
    <property type="component" value="Unassembled WGS sequence"/>
</dbReference>
<evidence type="ECO:0000259" key="3">
    <source>
        <dbReference type="PROSITE" id="PS51677"/>
    </source>
</evidence>
<gene>
    <name evidence="4" type="ORF">K8V70_04620</name>
</gene>
<keyword evidence="1" id="KW-0479">Metal-binding</keyword>
<sequence length="386" mass="40779">MLAGILAVVVLAGVWFVALRSVPVSVNGQELSVRIGTPFETFLADNDYFGATPGRLMSVGGNVIDERGGNPCAVVRDGQELTADEIAATAMGDGDTYTVSNGTDAVEPYTEEEVIIPPAVQKERGGAVQYVKQWGQAGHKTVLHGERSGETADAEGAVPATDMIIGSINLKPEGGPYVALTFDDGPSRYTPDILAILADRGVHATFFCLGNQVASNQSGAKAIVDGGHEIASHTQSHQNLPTLERDSLRSEISTAFDNIEQATGVRTQMIRAPYGAFTEQEWGRAGDIVGCNVLWNVDTHDWERPGAQAIADTVLNNVRNGSIVLMHDGGGNREQTVEALPLIIDGLHDQGYQIVTVGELIELDGSIPQAVVGNAVSMPEDAALPA</sequence>
<dbReference type="RefSeq" id="WP_273189694.1">
    <property type="nucleotide sequence ID" value="NZ_DYUZ01000017.1"/>
</dbReference>
<dbReference type="GO" id="GO:0016020">
    <property type="term" value="C:membrane"/>
    <property type="evidence" value="ECO:0007669"/>
    <property type="project" value="TreeGrafter"/>
</dbReference>
<feature type="domain" description="NodB homology" evidence="3">
    <location>
        <begin position="176"/>
        <end position="355"/>
    </location>
</feature>
<organism evidence="4 5">
    <name type="scientific">Enorma phocaeensis</name>
    <dbReference type="NCBI Taxonomy" id="1871019"/>
    <lineage>
        <taxon>Bacteria</taxon>
        <taxon>Bacillati</taxon>
        <taxon>Actinomycetota</taxon>
        <taxon>Coriobacteriia</taxon>
        <taxon>Coriobacteriales</taxon>
        <taxon>Coriobacteriaceae</taxon>
        <taxon>Enorma</taxon>
    </lineage>
</organism>
<dbReference type="PANTHER" id="PTHR10587:SF133">
    <property type="entry name" value="CHITIN DEACETYLASE 1-RELATED"/>
    <property type="match status" value="1"/>
</dbReference>
<dbReference type="SUPFAM" id="SSF88713">
    <property type="entry name" value="Glycoside hydrolase/deacetylase"/>
    <property type="match status" value="1"/>
</dbReference>
<dbReference type="GO" id="GO:0016810">
    <property type="term" value="F:hydrolase activity, acting on carbon-nitrogen (but not peptide) bonds"/>
    <property type="evidence" value="ECO:0007669"/>
    <property type="project" value="InterPro"/>
</dbReference>
<evidence type="ECO:0000313" key="4">
    <source>
        <dbReference type="EMBL" id="HJG37130.1"/>
    </source>
</evidence>
<evidence type="ECO:0000256" key="1">
    <source>
        <dbReference type="ARBA" id="ARBA00022723"/>
    </source>
</evidence>
<comment type="caution">
    <text evidence="4">The sequence shown here is derived from an EMBL/GenBank/DDBJ whole genome shotgun (WGS) entry which is preliminary data.</text>
</comment>
<dbReference type="PROSITE" id="PS51677">
    <property type="entry name" value="NODB"/>
    <property type="match status" value="1"/>
</dbReference>